<dbReference type="STRING" id="1447883.A0A2B7YC52"/>
<dbReference type="GO" id="GO:0004497">
    <property type="term" value="F:monooxygenase activity"/>
    <property type="evidence" value="ECO:0007669"/>
    <property type="project" value="InterPro"/>
</dbReference>
<dbReference type="InterPro" id="IPR036188">
    <property type="entry name" value="FAD/NAD-bd_sf"/>
</dbReference>
<keyword evidence="2" id="KW-0285">Flavoprotein</keyword>
<keyword evidence="6" id="KW-0732">Signal</keyword>
<feature type="transmembrane region" description="Helical" evidence="5">
    <location>
        <begin position="384"/>
        <end position="404"/>
    </location>
</feature>
<evidence type="ECO:0000256" key="2">
    <source>
        <dbReference type="ARBA" id="ARBA00022630"/>
    </source>
</evidence>
<comment type="caution">
    <text evidence="8">The sequence shown here is derived from an EMBL/GenBank/DDBJ whole genome shotgun (WGS) entry which is preliminary data.</text>
</comment>
<comment type="similarity">
    <text evidence="1">Belongs to the paxM FAD-dependent monooxygenase family.</text>
</comment>
<dbReference type="PANTHER" id="PTHR47356:SF2">
    <property type="entry name" value="FAD-BINDING DOMAIN-CONTAINING PROTEIN-RELATED"/>
    <property type="match status" value="1"/>
</dbReference>
<keyword evidence="5" id="KW-1133">Transmembrane helix</keyword>
<evidence type="ECO:0000259" key="7">
    <source>
        <dbReference type="Pfam" id="PF01494"/>
    </source>
</evidence>
<dbReference type="Proteomes" id="UP000224634">
    <property type="component" value="Unassembled WGS sequence"/>
</dbReference>
<reference evidence="8 9" key="1">
    <citation type="submission" date="2017-10" db="EMBL/GenBank/DDBJ databases">
        <title>Comparative genomics in systemic dimorphic fungi from Ajellomycetaceae.</title>
        <authorList>
            <person name="Munoz J.F."/>
            <person name="Mcewen J.G."/>
            <person name="Clay O.K."/>
            <person name="Cuomo C.A."/>
        </authorList>
    </citation>
    <scope>NUCLEOTIDE SEQUENCE [LARGE SCALE GENOMIC DNA]</scope>
    <source>
        <strain evidence="8 9">UAMH7299</strain>
    </source>
</reference>
<dbReference type="SUPFAM" id="SSF51905">
    <property type="entry name" value="FAD/NAD(P)-binding domain"/>
    <property type="match status" value="1"/>
</dbReference>
<feature type="domain" description="FAD-binding" evidence="7">
    <location>
        <begin position="6"/>
        <end position="88"/>
    </location>
</feature>
<keyword evidence="5" id="KW-0472">Membrane</keyword>
<feature type="signal peptide" evidence="6">
    <location>
        <begin position="1"/>
        <end position="21"/>
    </location>
</feature>
<evidence type="ECO:0000256" key="4">
    <source>
        <dbReference type="ARBA" id="ARBA00023002"/>
    </source>
</evidence>
<dbReference type="InterPro" id="IPR002938">
    <property type="entry name" value="FAD-bd"/>
</dbReference>
<keyword evidence="5" id="KW-0812">Transmembrane</keyword>
<evidence type="ECO:0000313" key="9">
    <source>
        <dbReference type="Proteomes" id="UP000224634"/>
    </source>
</evidence>
<evidence type="ECO:0000256" key="3">
    <source>
        <dbReference type="ARBA" id="ARBA00022827"/>
    </source>
</evidence>
<keyword evidence="9" id="KW-1185">Reference proteome</keyword>
<dbReference type="AlphaFoldDB" id="A0A2B7YC52"/>
<organism evidence="8 9">
    <name type="scientific">Polytolypa hystricis (strain UAMH7299)</name>
    <dbReference type="NCBI Taxonomy" id="1447883"/>
    <lineage>
        <taxon>Eukaryota</taxon>
        <taxon>Fungi</taxon>
        <taxon>Dikarya</taxon>
        <taxon>Ascomycota</taxon>
        <taxon>Pezizomycotina</taxon>
        <taxon>Eurotiomycetes</taxon>
        <taxon>Eurotiomycetidae</taxon>
        <taxon>Onygenales</taxon>
        <taxon>Onygenales incertae sedis</taxon>
        <taxon>Polytolypa</taxon>
    </lineage>
</organism>
<evidence type="ECO:0000256" key="5">
    <source>
        <dbReference type="SAM" id="Phobius"/>
    </source>
</evidence>
<dbReference type="PRINTS" id="PR00420">
    <property type="entry name" value="RNGMNOXGNASE"/>
</dbReference>
<protein>
    <recommendedName>
        <fullName evidence="7">FAD-binding domain-containing protein</fullName>
    </recommendedName>
</protein>
<evidence type="ECO:0000256" key="1">
    <source>
        <dbReference type="ARBA" id="ARBA00007992"/>
    </source>
</evidence>
<dbReference type="OrthoDB" id="10029326at2759"/>
<sequence length="451" mass="50602">MEKPRFKVIIIGASISGLTLAHCLDRAGIDYVVLEKHHDIHPQLGAGICLLPNGVRILEQLGIYTAMESMFFTDRFGRSFSCLERRDLLKKLYTELRDKSRVHVASKVVGISTDEFGISVETEIGTVYHGNLAVGADGVHSIARSEMWRVAAIQEPGLITDKEKSMICAEFSGVFGVSNPIRGVKNWQSVTYYGEGLTILVLPLRENSVFWLVISKLDRKYVYPNIPRFSRGDARCICEPLASTSIWADVKFGDLWERRRAFNMSALEEYMFEVWHYGRIVCIGDSVSKIAPNSAQGASMAIEAAAGLSNMLRKLINGGKGLGKPSYLEINAMLHRFNRAQLQRLEDIHTDSHFLVRFQASNGLLARAYACMAPYPRDFMTDGIVRAVTGAMILDYIPLTGYSGKEWRPLTMGETLVRAKTYYRFVRLLSVTSIILVPVLLSWLVFLQFPI</sequence>
<dbReference type="Pfam" id="PF01494">
    <property type="entry name" value="FAD_binding_3"/>
    <property type="match status" value="2"/>
</dbReference>
<feature type="transmembrane region" description="Helical" evidence="5">
    <location>
        <begin position="425"/>
        <end position="446"/>
    </location>
</feature>
<keyword evidence="3" id="KW-0274">FAD</keyword>
<dbReference type="InterPro" id="IPR050562">
    <property type="entry name" value="FAD_mOase_fung"/>
</dbReference>
<dbReference type="GO" id="GO:0071949">
    <property type="term" value="F:FAD binding"/>
    <property type="evidence" value="ECO:0007669"/>
    <property type="project" value="InterPro"/>
</dbReference>
<dbReference type="Gene3D" id="3.50.50.60">
    <property type="entry name" value="FAD/NAD(P)-binding domain"/>
    <property type="match status" value="1"/>
</dbReference>
<gene>
    <name evidence="8" type="ORF">AJ80_04554</name>
</gene>
<keyword evidence="4" id="KW-0560">Oxidoreductase</keyword>
<dbReference type="EMBL" id="PDNA01000059">
    <property type="protein sequence ID" value="PGH18167.1"/>
    <property type="molecule type" value="Genomic_DNA"/>
</dbReference>
<evidence type="ECO:0000256" key="6">
    <source>
        <dbReference type="SAM" id="SignalP"/>
    </source>
</evidence>
<name>A0A2B7YC52_POLH7</name>
<evidence type="ECO:0000313" key="8">
    <source>
        <dbReference type="EMBL" id="PGH18167.1"/>
    </source>
</evidence>
<feature type="chain" id="PRO_5013287550" description="FAD-binding domain-containing protein" evidence="6">
    <location>
        <begin position="22"/>
        <end position="451"/>
    </location>
</feature>
<feature type="domain" description="FAD-binding" evidence="7">
    <location>
        <begin position="131"/>
        <end position="318"/>
    </location>
</feature>
<proteinExistence type="inferred from homology"/>
<dbReference type="PANTHER" id="PTHR47356">
    <property type="entry name" value="FAD-DEPENDENT MONOOXYGENASE ASQG-RELATED"/>
    <property type="match status" value="1"/>
</dbReference>
<accession>A0A2B7YC52</accession>